<evidence type="ECO:0000256" key="1">
    <source>
        <dbReference type="ARBA" id="ARBA00012386"/>
    </source>
</evidence>
<protein>
    <recommendedName>
        <fullName evidence="1">tRNA-uridine aminocarboxypropyltransferase</fullName>
        <ecNumber evidence="1">2.5.1.25</ecNumber>
    </recommendedName>
</protein>
<keyword evidence="8" id="KW-1185">Reference proteome</keyword>
<name>A0ABY0IL52_9BACT</name>
<evidence type="ECO:0000256" key="3">
    <source>
        <dbReference type="ARBA" id="ARBA00022691"/>
    </source>
</evidence>
<sequence>MLKDLKDTNTYRKKCMGCSRPSTLCVCHHLRPFTLNTKFVILIHPMEAKKEKLGTGRMTHKVLGNSELIMGIDFTQDKRVNALLEDDDYYPMVLYPGEDALNISSPTEDDIKLLSKKKPLIFVIDGTWPCAKKMMKLSKNINTLPRISFSSDKESAFLIKHQPHKQALSTVESVHVLIEELGKFGVEELDGSQDSMITAFKAMVQKQIDIASDPNIPSYRGRKMNNQRVALVREKKNRSFILK</sequence>
<dbReference type="RefSeq" id="WP_114705551.1">
    <property type="nucleotide sequence ID" value="NZ_QDKL01000001.1"/>
</dbReference>
<evidence type="ECO:0000256" key="4">
    <source>
        <dbReference type="ARBA" id="ARBA00022694"/>
    </source>
</evidence>
<dbReference type="Proteomes" id="UP000443582">
    <property type="component" value="Unassembled WGS sequence"/>
</dbReference>
<keyword evidence="4" id="KW-0819">tRNA processing</keyword>
<comment type="similarity">
    <text evidence="5">Belongs to the TDD superfamily. DTWD2 family.</text>
</comment>
<organism evidence="7 8">
    <name type="scientific">Halobacteriovorax vibrionivorans</name>
    <dbReference type="NCBI Taxonomy" id="2152716"/>
    <lineage>
        <taxon>Bacteria</taxon>
        <taxon>Pseudomonadati</taxon>
        <taxon>Bdellovibrionota</taxon>
        <taxon>Bacteriovoracia</taxon>
        <taxon>Bacteriovoracales</taxon>
        <taxon>Halobacteriovoraceae</taxon>
        <taxon>Halobacteriovorax</taxon>
    </lineage>
</organism>
<dbReference type="PANTHER" id="PTHR21392:SF0">
    <property type="entry name" value="TRNA-URIDINE AMINOCARBOXYPROPYLTRANSFERASE 2"/>
    <property type="match status" value="1"/>
</dbReference>
<evidence type="ECO:0000259" key="6">
    <source>
        <dbReference type="SMART" id="SM01144"/>
    </source>
</evidence>
<dbReference type="EMBL" id="QDKL01000001">
    <property type="protein sequence ID" value="RZF22606.1"/>
    <property type="molecule type" value="Genomic_DNA"/>
</dbReference>
<dbReference type="PANTHER" id="PTHR21392">
    <property type="entry name" value="TRNA-URIDINE AMINOCARBOXYPROPYLTRANSFERASE 2"/>
    <property type="match status" value="1"/>
</dbReference>
<comment type="caution">
    <text evidence="7">The sequence shown here is derived from an EMBL/GenBank/DDBJ whole genome shotgun (WGS) entry which is preliminary data.</text>
</comment>
<accession>A0ABY0IL52</accession>
<gene>
    <name evidence="7" type="ORF">DAY19_02205</name>
</gene>
<proteinExistence type="inferred from homology"/>
<evidence type="ECO:0000256" key="5">
    <source>
        <dbReference type="ARBA" id="ARBA00034489"/>
    </source>
</evidence>
<feature type="domain" description="DTW" evidence="6">
    <location>
        <begin position="11"/>
        <end position="212"/>
    </location>
</feature>
<reference evidence="8" key="1">
    <citation type="journal article" date="2019" name="Int. J. Syst. Evol. Microbiol.">
        <title>Halobacteriovorax valvorus sp. nov., a novel prokaryotic predator isolated from coastal seawater of China.</title>
        <authorList>
            <person name="Chen M.-X."/>
        </authorList>
    </citation>
    <scope>NUCLEOTIDE SEQUENCE [LARGE SCALE GENOMIC DNA]</scope>
    <source>
        <strain evidence="8">BL9</strain>
    </source>
</reference>
<evidence type="ECO:0000313" key="7">
    <source>
        <dbReference type="EMBL" id="RZF22606.1"/>
    </source>
</evidence>
<dbReference type="EC" id="2.5.1.25" evidence="1"/>
<dbReference type="SMART" id="SM01144">
    <property type="entry name" value="DTW"/>
    <property type="match status" value="1"/>
</dbReference>
<evidence type="ECO:0000313" key="8">
    <source>
        <dbReference type="Proteomes" id="UP000443582"/>
    </source>
</evidence>
<dbReference type="Pfam" id="PF03942">
    <property type="entry name" value="DTW"/>
    <property type="match status" value="1"/>
</dbReference>
<dbReference type="InterPro" id="IPR005636">
    <property type="entry name" value="DTW"/>
</dbReference>
<evidence type="ECO:0000256" key="2">
    <source>
        <dbReference type="ARBA" id="ARBA00022679"/>
    </source>
</evidence>
<dbReference type="InterPro" id="IPR039262">
    <property type="entry name" value="DTWD2/TAPT"/>
</dbReference>
<keyword evidence="3" id="KW-0949">S-adenosyl-L-methionine</keyword>
<keyword evidence="2" id="KW-0808">Transferase</keyword>